<evidence type="ECO:0000313" key="16">
    <source>
        <dbReference type="Proteomes" id="UP000549775"/>
    </source>
</evidence>
<keyword evidence="6" id="KW-0805">Transcription regulation</keyword>
<dbReference type="GO" id="GO:0042393">
    <property type="term" value="F:histone binding"/>
    <property type="evidence" value="ECO:0007669"/>
    <property type="project" value="TreeGrafter"/>
</dbReference>
<dbReference type="InterPro" id="IPR033763">
    <property type="entry name" value="SCML2_RBR"/>
</dbReference>
<dbReference type="GO" id="GO:0045892">
    <property type="term" value="P:negative regulation of DNA-templated transcription"/>
    <property type="evidence" value="ECO:0007669"/>
    <property type="project" value="TreeGrafter"/>
</dbReference>
<dbReference type="Gene3D" id="1.10.150.50">
    <property type="entry name" value="Transcription Factor, Ets-1"/>
    <property type="match status" value="1"/>
</dbReference>
<dbReference type="InterPro" id="IPR047280">
    <property type="entry name" value="MBT_SCMH1_rpt2"/>
</dbReference>
<dbReference type="GO" id="GO:0005634">
    <property type="term" value="C:nucleus"/>
    <property type="evidence" value="ECO:0007669"/>
    <property type="project" value="UniProtKB-SubCell"/>
</dbReference>
<feature type="compositionally biased region" description="Low complexity" evidence="13">
    <location>
        <begin position="485"/>
        <end position="496"/>
    </location>
</feature>
<dbReference type="GO" id="GO:0003682">
    <property type="term" value="F:chromatin binding"/>
    <property type="evidence" value="ECO:0007669"/>
    <property type="project" value="TreeGrafter"/>
</dbReference>
<evidence type="ECO:0000256" key="5">
    <source>
        <dbReference type="ARBA" id="ARBA00022737"/>
    </source>
</evidence>
<dbReference type="PANTHER" id="PTHR12247:SF68">
    <property type="entry name" value="POLYCOMB PROTEIN SCMH1"/>
    <property type="match status" value="1"/>
</dbReference>
<comment type="caution">
    <text evidence="15">The sequence shown here is derived from an EMBL/GenBank/DDBJ whole genome shotgun (WGS) entry which is preliminary data.</text>
</comment>
<protein>
    <recommendedName>
        <fullName evidence="10">Polycomb protein SCMH1</fullName>
    </recommendedName>
    <alternativeName>
        <fullName evidence="11">Sex comb on midleg homolog 1</fullName>
    </alternativeName>
</protein>
<sequence>GHFTWEKYLKETCAIPAPAHCFKQSYTPPANEFKISMKLEAQDPRNTTSTCIATVVGLTGARLRLRLDGSDNKNDFWRLVDSAEIQPIGNCEKNGGMLQPPLGFRLNASSWPMFLLKTLNGAEMAPVRIFHKEPPSPSQNFFKTGMKLEAVDRKNPHFICPATIGEVRGSEVLITFDGWRGAFDYWCRYDSRDIFPVGWCSLTGDNLQPPGTKVVIPKSPLPASEVNSEKPSMHSSTKTVLGHQQGQRRRKTGKKRGRTTKALIHHPMPTPSKSVEPLKFPRKRGPKPGSKRKPRTLLNPAPTSPTTSTPEPDTSTVPQDAATIPSSAMQAPTVCIYLNKNGSTGPHLDKKKVQQLPDHFGPARASVVLQQAVQACIDCAYHQKTVFSFLKQGHGGEVISAVFDREQHTLNLPAVNSITYVLRFLEKLCHNLRSDNLFGNQPFTQNSHMQRSHEYDHDRYLPGETFVLGDGLPGPLEPRLDPMESALNSVNSSSHSRSSRDYRLPGYRHLHQPSSLSQGSTSALRRLSSGGKSSEQPCSCKLGHKGYSVARSDRYLSSRDGSRLSSRDPSSWTVEEVMQFIRESDPQLGPHADLFRKHEIDGKALLLLRSDMMMKYMGLKLGPALKLTYHIDKLKQGKF</sequence>
<dbReference type="InterPro" id="IPR047279">
    <property type="entry name" value="MBT_SCMH1_rpt1"/>
</dbReference>
<dbReference type="OrthoDB" id="5912862at2759"/>
<feature type="repeat" description="MBT" evidence="12">
    <location>
        <begin position="3"/>
        <end position="101"/>
    </location>
</feature>
<reference evidence="15 16" key="1">
    <citation type="submission" date="2019-09" db="EMBL/GenBank/DDBJ databases">
        <title>Bird 10,000 Genomes (B10K) Project - Family phase.</title>
        <authorList>
            <person name="Zhang G."/>
        </authorList>
    </citation>
    <scope>NUCLEOTIDE SEQUENCE [LARGE SCALE GENOMIC DNA]</scope>
    <source>
        <strain evidence="15">OUT-0054</strain>
        <tissue evidence="15">Blood</tissue>
    </source>
</reference>
<dbReference type="Pfam" id="PF00536">
    <property type="entry name" value="SAM_1"/>
    <property type="match status" value="1"/>
</dbReference>
<comment type="similarity">
    <text evidence="2">Belongs to the SCM family.</text>
</comment>
<accession>A0A7K7PM39</accession>
<dbReference type="InterPro" id="IPR038348">
    <property type="entry name" value="SLED_sf"/>
</dbReference>
<dbReference type="InterPro" id="IPR013761">
    <property type="entry name" value="SAM/pointed_sf"/>
</dbReference>
<dbReference type="PROSITE" id="PS51079">
    <property type="entry name" value="MBT"/>
    <property type="match status" value="2"/>
</dbReference>
<evidence type="ECO:0000256" key="9">
    <source>
        <dbReference type="ARBA" id="ARBA00059346"/>
    </source>
</evidence>
<evidence type="ECO:0000256" key="12">
    <source>
        <dbReference type="PROSITE-ProRule" id="PRU00459"/>
    </source>
</evidence>
<proteinExistence type="inferred from homology"/>
<dbReference type="Gene3D" id="2.30.30.140">
    <property type="match status" value="2"/>
</dbReference>
<feature type="repeat" description="MBT" evidence="12">
    <location>
        <begin position="109"/>
        <end position="210"/>
    </location>
</feature>
<dbReference type="SMART" id="SM00561">
    <property type="entry name" value="MBT"/>
    <property type="match status" value="2"/>
</dbReference>
<dbReference type="SMART" id="SM00454">
    <property type="entry name" value="SAM"/>
    <property type="match status" value="1"/>
</dbReference>
<keyword evidence="7" id="KW-0804">Transcription</keyword>
<evidence type="ECO:0000256" key="4">
    <source>
        <dbReference type="ARBA" id="ARBA00022491"/>
    </source>
</evidence>
<feature type="compositionally biased region" description="Low complexity" evidence="13">
    <location>
        <begin position="300"/>
        <end position="318"/>
    </location>
</feature>
<dbReference type="SUPFAM" id="SSF63748">
    <property type="entry name" value="Tudor/PWWP/MBT"/>
    <property type="match status" value="2"/>
</dbReference>
<comment type="function">
    <text evidence="9">Associates with Polycomb group (PcG) multiprotein complexes; the complex class is required to maintain the transcriptionally repressive state of some genes.</text>
</comment>
<feature type="non-terminal residue" evidence="15">
    <location>
        <position position="639"/>
    </location>
</feature>
<dbReference type="AlphaFoldDB" id="A0A7K7PM39"/>
<dbReference type="Pfam" id="PF17208">
    <property type="entry name" value="RBR"/>
    <property type="match status" value="1"/>
</dbReference>
<organism evidence="15 16">
    <name type="scientific">Acrocephalus arundinaceus</name>
    <name type="common">Great reed-warbler</name>
    <dbReference type="NCBI Taxonomy" id="39621"/>
    <lineage>
        <taxon>Eukaryota</taxon>
        <taxon>Metazoa</taxon>
        <taxon>Chordata</taxon>
        <taxon>Craniata</taxon>
        <taxon>Vertebrata</taxon>
        <taxon>Euteleostomi</taxon>
        <taxon>Archelosauria</taxon>
        <taxon>Archosauria</taxon>
        <taxon>Dinosauria</taxon>
        <taxon>Saurischia</taxon>
        <taxon>Theropoda</taxon>
        <taxon>Coelurosauria</taxon>
        <taxon>Aves</taxon>
        <taxon>Neognathae</taxon>
        <taxon>Neoaves</taxon>
        <taxon>Telluraves</taxon>
        <taxon>Australaves</taxon>
        <taxon>Passeriformes</taxon>
        <taxon>Sylvioidea</taxon>
        <taxon>Sylviidae</taxon>
        <taxon>Acrocephalinae</taxon>
        <taxon>Acrocephalus</taxon>
    </lineage>
</organism>
<feature type="domain" description="SAM" evidence="14">
    <location>
        <begin position="572"/>
        <end position="637"/>
    </location>
</feature>
<dbReference type="FunFam" id="2.30.30.140:FF:000016">
    <property type="entry name" value="polycomb protein SCMH1 isoform X1"/>
    <property type="match status" value="1"/>
</dbReference>
<dbReference type="CDD" id="cd20105">
    <property type="entry name" value="MBT_SCMH1_rpt1"/>
    <property type="match status" value="1"/>
</dbReference>
<keyword evidence="8" id="KW-0539">Nucleus</keyword>
<dbReference type="PROSITE" id="PS50105">
    <property type="entry name" value="SAM_DOMAIN"/>
    <property type="match status" value="1"/>
</dbReference>
<dbReference type="Proteomes" id="UP000549775">
    <property type="component" value="Unassembled WGS sequence"/>
</dbReference>
<dbReference type="Gene3D" id="3.90.1150.190">
    <property type="entry name" value="SLED domain"/>
    <property type="match status" value="1"/>
</dbReference>
<dbReference type="InterPro" id="IPR021987">
    <property type="entry name" value="SLED"/>
</dbReference>
<dbReference type="Pfam" id="PF12140">
    <property type="entry name" value="SLED"/>
    <property type="match status" value="1"/>
</dbReference>
<dbReference type="InterPro" id="IPR050548">
    <property type="entry name" value="PcG_chromatin_remod_factors"/>
</dbReference>
<evidence type="ECO:0000256" key="6">
    <source>
        <dbReference type="ARBA" id="ARBA00023015"/>
    </source>
</evidence>
<feature type="region of interest" description="Disordered" evidence="13">
    <location>
        <begin position="211"/>
        <end position="320"/>
    </location>
</feature>
<dbReference type="PANTHER" id="PTHR12247">
    <property type="entry name" value="POLYCOMB GROUP PROTEIN"/>
    <property type="match status" value="1"/>
</dbReference>
<evidence type="ECO:0000256" key="8">
    <source>
        <dbReference type="ARBA" id="ARBA00023242"/>
    </source>
</evidence>
<feature type="compositionally biased region" description="Basic residues" evidence="13">
    <location>
        <begin position="246"/>
        <end position="259"/>
    </location>
</feature>
<dbReference type="FunFam" id="1.10.150.50:FF:000018">
    <property type="entry name" value="Polycomb protein scmh1 isoform 4"/>
    <property type="match status" value="1"/>
</dbReference>
<evidence type="ECO:0000256" key="1">
    <source>
        <dbReference type="ARBA" id="ARBA00004123"/>
    </source>
</evidence>
<keyword evidence="16" id="KW-1185">Reference proteome</keyword>
<dbReference type="InterPro" id="IPR001660">
    <property type="entry name" value="SAM"/>
</dbReference>
<dbReference type="FunFam" id="3.90.1150.190:FF:000001">
    <property type="entry name" value="Polycomb protein scmh1 isoform 4"/>
    <property type="match status" value="1"/>
</dbReference>
<dbReference type="InterPro" id="IPR004092">
    <property type="entry name" value="Mbt"/>
</dbReference>
<evidence type="ECO:0000256" key="7">
    <source>
        <dbReference type="ARBA" id="ARBA00023163"/>
    </source>
</evidence>
<evidence type="ECO:0000313" key="15">
    <source>
        <dbReference type="EMBL" id="NWZ68510.1"/>
    </source>
</evidence>
<evidence type="ECO:0000256" key="10">
    <source>
        <dbReference type="ARBA" id="ARBA00072935"/>
    </source>
</evidence>
<feature type="region of interest" description="Disordered" evidence="13">
    <location>
        <begin position="471"/>
        <end position="539"/>
    </location>
</feature>
<dbReference type="SUPFAM" id="SSF47769">
    <property type="entry name" value="SAM/Pointed domain"/>
    <property type="match status" value="1"/>
</dbReference>
<dbReference type="EMBL" id="VZST01001318">
    <property type="protein sequence ID" value="NWZ68510.1"/>
    <property type="molecule type" value="Genomic_DNA"/>
</dbReference>
<evidence type="ECO:0000256" key="11">
    <source>
        <dbReference type="ARBA" id="ARBA00077724"/>
    </source>
</evidence>
<evidence type="ECO:0000259" key="14">
    <source>
        <dbReference type="PROSITE" id="PS50105"/>
    </source>
</evidence>
<keyword evidence="4" id="KW-0678">Repressor</keyword>
<feature type="non-terminal residue" evidence="15">
    <location>
        <position position="1"/>
    </location>
</feature>
<evidence type="ECO:0000256" key="3">
    <source>
        <dbReference type="ARBA" id="ARBA00022473"/>
    </source>
</evidence>
<keyword evidence="5" id="KW-0677">Repeat</keyword>
<name>A0A7K7PM39_ACRAR</name>
<dbReference type="Pfam" id="PF02820">
    <property type="entry name" value="MBT"/>
    <property type="match status" value="2"/>
</dbReference>
<feature type="compositionally biased region" description="Basic residues" evidence="13">
    <location>
        <begin position="280"/>
        <end position="295"/>
    </location>
</feature>
<dbReference type="CDD" id="cd09578">
    <property type="entry name" value="SAM_Scm"/>
    <property type="match status" value="1"/>
</dbReference>
<comment type="subcellular location">
    <subcellularLocation>
        <location evidence="1">Nucleus</location>
    </subcellularLocation>
</comment>
<evidence type="ECO:0000256" key="13">
    <source>
        <dbReference type="SAM" id="MobiDB-lite"/>
    </source>
</evidence>
<keyword evidence="3" id="KW-0217">Developmental protein</keyword>
<dbReference type="InterPro" id="IPR047531">
    <property type="entry name" value="SAM_Scm-like"/>
</dbReference>
<feature type="compositionally biased region" description="Polar residues" evidence="13">
    <location>
        <begin position="512"/>
        <end position="523"/>
    </location>
</feature>
<gene>
    <name evidence="15" type="primary">Scmh1</name>
    <name evidence="15" type="ORF">ACRARU_R06925</name>
</gene>
<evidence type="ECO:0000256" key="2">
    <source>
        <dbReference type="ARBA" id="ARBA00008469"/>
    </source>
</evidence>
<dbReference type="CDD" id="cd20108">
    <property type="entry name" value="MBT_SCMH1_rpt2"/>
    <property type="match status" value="1"/>
</dbReference>